<proteinExistence type="predicted"/>
<organism evidence="1 2">
    <name type="scientific">Streptomyces lonegramiae</name>
    <dbReference type="NCBI Taxonomy" id="3075524"/>
    <lineage>
        <taxon>Bacteria</taxon>
        <taxon>Bacillati</taxon>
        <taxon>Actinomycetota</taxon>
        <taxon>Actinomycetes</taxon>
        <taxon>Kitasatosporales</taxon>
        <taxon>Streptomycetaceae</taxon>
        <taxon>Streptomyces</taxon>
    </lineage>
</organism>
<comment type="caution">
    <text evidence="1">The sequence shown here is derived from an EMBL/GenBank/DDBJ whole genome shotgun (WGS) entry which is preliminary data.</text>
</comment>
<evidence type="ECO:0000313" key="2">
    <source>
        <dbReference type="Proteomes" id="UP001180754"/>
    </source>
</evidence>
<sequence length="212" mass="22568">MDAALETYQARDFSLWPVAAPSADGVLLLSGGLSPLEVGTAMAVWVGYNHDLDPGDPLAADGLELVRRTVEAECTIAPGGLCVGDTVSGALVRSGCCCGLETWREWLDLADGAEPWLGHDPSPRVEHLGPVVRIWPDGRDGRDGRDGCEGRDGRPVELAVAELDGLLEDVRGKLRGFLGLAGQWAERYAPSLARALVERLDTDCEISAPLRG</sequence>
<name>A0ABU2XJ14_9ACTN</name>
<protein>
    <submittedName>
        <fullName evidence="1">Uncharacterized protein</fullName>
    </submittedName>
</protein>
<keyword evidence="2" id="KW-1185">Reference proteome</keyword>
<gene>
    <name evidence="1" type="ORF">RND15_24935</name>
</gene>
<dbReference type="RefSeq" id="WP_311726500.1">
    <property type="nucleotide sequence ID" value="NZ_JAVRFD010000012.1"/>
</dbReference>
<reference evidence="1" key="1">
    <citation type="submission" date="2024-05" db="EMBL/GenBank/DDBJ databases">
        <title>30 novel species of actinomycetes from the DSMZ collection.</title>
        <authorList>
            <person name="Nouioui I."/>
        </authorList>
    </citation>
    <scope>NUCLEOTIDE SEQUENCE</scope>
    <source>
        <strain evidence="1">DSM 41529</strain>
    </source>
</reference>
<dbReference type="Proteomes" id="UP001180754">
    <property type="component" value="Unassembled WGS sequence"/>
</dbReference>
<dbReference type="EMBL" id="JAVRFD010000012">
    <property type="protein sequence ID" value="MDT0545934.1"/>
    <property type="molecule type" value="Genomic_DNA"/>
</dbReference>
<accession>A0ABU2XJ14</accession>
<evidence type="ECO:0000313" key="1">
    <source>
        <dbReference type="EMBL" id="MDT0545934.1"/>
    </source>
</evidence>